<dbReference type="AlphaFoldDB" id="A0A194VJE5"/>
<accession>A0A194VJE5</accession>
<evidence type="ECO:0008006" key="3">
    <source>
        <dbReference type="Google" id="ProtNLM"/>
    </source>
</evidence>
<evidence type="ECO:0000313" key="2">
    <source>
        <dbReference type="Proteomes" id="UP000078559"/>
    </source>
</evidence>
<proteinExistence type="predicted"/>
<organism evidence="1 2">
    <name type="scientific">Cytospora mali</name>
    <name type="common">Apple Valsa canker fungus</name>
    <name type="synonym">Valsa mali</name>
    <dbReference type="NCBI Taxonomy" id="578113"/>
    <lineage>
        <taxon>Eukaryota</taxon>
        <taxon>Fungi</taxon>
        <taxon>Dikarya</taxon>
        <taxon>Ascomycota</taxon>
        <taxon>Pezizomycotina</taxon>
        <taxon>Sordariomycetes</taxon>
        <taxon>Sordariomycetidae</taxon>
        <taxon>Diaporthales</taxon>
        <taxon>Cytosporaceae</taxon>
        <taxon>Cytospora</taxon>
    </lineage>
</organism>
<dbReference type="OrthoDB" id="3692147at2759"/>
<dbReference type="Proteomes" id="UP000078559">
    <property type="component" value="Unassembled WGS sequence"/>
</dbReference>
<dbReference type="EMBL" id="KN796126">
    <property type="protein sequence ID" value="KUI64264.1"/>
    <property type="molecule type" value="Genomic_DNA"/>
</dbReference>
<evidence type="ECO:0000313" key="1">
    <source>
        <dbReference type="EMBL" id="KUI64264.1"/>
    </source>
</evidence>
<protein>
    <recommendedName>
        <fullName evidence="3">F-box domain-containing protein</fullName>
    </recommendedName>
</protein>
<reference evidence="1" key="1">
    <citation type="submission" date="2014-12" db="EMBL/GenBank/DDBJ databases">
        <title>Genome Sequence of Valsa Canker Pathogens Uncovers a Specific Adaption of Colonization on Woody Bark.</title>
        <authorList>
            <person name="Yin Z."/>
            <person name="Liu H."/>
            <person name="Gao X."/>
            <person name="Li Z."/>
            <person name="Song N."/>
            <person name="Ke X."/>
            <person name="Dai Q."/>
            <person name="Wu Y."/>
            <person name="Sun Y."/>
            <person name="Xu J.-R."/>
            <person name="Kang Z.K."/>
            <person name="Wang L."/>
            <person name="Huang L."/>
        </authorList>
    </citation>
    <scope>NUCLEOTIDE SEQUENCE [LARGE SCALE GENOMIC DNA]</scope>
    <source>
        <strain evidence="1">03-8</strain>
    </source>
</reference>
<keyword evidence="2" id="KW-1185">Reference proteome</keyword>
<gene>
    <name evidence="1" type="ORF">VM1G_11068</name>
</gene>
<name>A0A194VJE5_CYTMA</name>
<sequence length="243" mass="28244">MGPSLMFKAGHFDSLALVSIIVHQPNLESRQIHIRYRTTTDSQLIMPSNFLQSPLHRLPNYILVRIIDMLDNTGIECLRRSARRFPPLCANIVLGRPQTDLLEGDDETGPFKWPRFVQMCHSGQADELMQVAQGLDVLSDDKRTQLRRLLDRDRYCDDCREGAPCWRQRAGEFRRYLHCSICDADHPACLFSRSQRSEKAHRRYCIGHQGYLRICSHEEGIVRWKDLLEIERNKTNKAPRAET</sequence>